<dbReference type="EMBL" id="CP006019">
    <property type="protein sequence ID" value="AIF69371.1"/>
    <property type="molecule type" value="Genomic_DNA"/>
</dbReference>
<reference evidence="2" key="1">
    <citation type="submission" date="2013-06" db="EMBL/GenBank/DDBJ databases">
        <title>Complete Genome Sequence of Hyperthermophilic Palaeococcus pacificus DY20341T, Isolated from a Deep-Sea Hydrothermal Sediments.</title>
        <authorList>
            <person name="Zeng X."/>
            <person name="Shao Z."/>
        </authorList>
    </citation>
    <scope>NUCLEOTIDE SEQUENCE [LARGE SCALE GENOMIC DNA]</scope>
    <source>
        <strain evidence="2">DY20341</strain>
    </source>
</reference>
<keyword evidence="2" id="KW-1185">Reference proteome</keyword>
<protein>
    <submittedName>
        <fullName evidence="1">Uncharacterized protein</fullName>
    </submittedName>
</protein>
<evidence type="ECO:0000313" key="1">
    <source>
        <dbReference type="EMBL" id="AIF69371.1"/>
    </source>
</evidence>
<organism evidence="1 2">
    <name type="scientific">Palaeococcus pacificus DY20341</name>
    <dbReference type="NCBI Taxonomy" id="1343739"/>
    <lineage>
        <taxon>Archaea</taxon>
        <taxon>Methanobacteriati</taxon>
        <taxon>Methanobacteriota</taxon>
        <taxon>Thermococci</taxon>
        <taxon>Thermococcales</taxon>
        <taxon>Thermococcaceae</taxon>
        <taxon>Palaeococcus</taxon>
    </lineage>
</organism>
<name>A0A075LTB9_9EURY</name>
<evidence type="ECO:0000313" key="2">
    <source>
        <dbReference type="Proteomes" id="UP000027981"/>
    </source>
</evidence>
<dbReference type="Proteomes" id="UP000027981">
    <property type="component" value="Chromosome"/>
</dbReference>
<accession>A0A075LTB9</accession>
<dbReference type="KEGG" id="ppac:PAP_04800"/>
<sequence length="35" mass="4046">MLGIAITIYNWKDLYKNSSPTFGFGLRVKRVEKKA</sequence>
<reference evidence="1 2" key="2">
    <citation type="journal article" date="2015" name="Genome Announc.">
        <title>Complete Genome Sequence of Hyperthermophilic Piezophilic Archaeon Palaeococcus pacificus DY20341T, Isolated from Deep-Sea Hydrothermal Sediments.</title>
        <authorList>
            <person name="Zeng X."/>
            <person name="Jebbar M."/>
            <person name="Shao Z."/>
        </authorList>
    </citation>
    <scope>NUCLEOTIDE SEQUENCE [LARGE SCALE GENOMIC DNA]</scope>
    <source>
        <strain evidence="1 2">DY20341</strain>
    </source>
</reference>
<dbReference type="AlphaFoldDB" id="A0A075LTB9"/>
<gene>
    <name evidence="1" type="ORF">PAP_04800</name>
</gene>
<dbReference type="HOGENOM" id="CLU_3362611_0_0_2"/>
<proteinExistence type="predicted"/>